<feature type="transmembrane region" description="Helical" evidence="6">
    <location>
        <begin position="323"/>
        <end position="343"/>
    </location>
</feature>
<feature type="transmembrane region" description="Helical" evidence="6">
    <location>
        <begin position="388"/>
        <end position="406"/>
    </location>
</feature>
<sequence>MIPALKRYGATVFGLVLLAGAIFVVQREFRSLSLEQVRTAMGAISHHALWQAGGLTVVAYLVLAGYDKLGSVYAGRPASWARSLMASFCGYALAHNLGFTAVSGAAVRLRFYSAWGYTAVQIAKVVGFTSLTFGLGGMALGGLVLVLEPEVLPWAGGHIPRWVLQLLALPLWAIVGAYVVLSRFFRVIRVFGHEVELPGLRMALAQTLLATVDVAVTAAIFYVLLPPAEGLTLIRFIGIYLAAYSLGIVASVPGGLGVFDSAILIGLAPYMGAAEVIGALLVFRLFYYIAPLFISGFLFAGFEISQRRHILTRFTQASRGAEALEAPAMATLVVLAGALMMFQGALPANGSYRLLLGTMELGVASQFAASVLGSLLVVLAYGLVRRLVLAWGLALVVLLAGGVLAWVRGEPWYGFLPQFAIAALLATMRGAFYRRTRVLAEPFSNQALLPMSAVVLCGLALAVVGHRLEMRDSAWWEIVFESWVPNGLRFTVGLAGLLLLIGLARLLRPAAIRPLPYDAASRTLLASWRGTVPPEADGVLLGEAGHAGVAFSRQKPIWVAHGDPAGELADRISVIWRFRDLCERNGVRPAFWDVGPEWQRIYADIGLTALPLPGREGRYVACHAEQDLDRLLARH</sequence>
<feature type="transmembrane region" description="Helical" evidence="6">
    <location>
        <begin position="46"/>
        <end position="64"/>
    </location>
</feature>
<evidence type="ECO:0000259" key="7">
    <source>
        <dbReference type="Pfam" id="PF09924"/>
    </source>
</evidence>
<gene>
    <name evidence="8" type="ORF">EOD42_22895</name>
</gene>
<name>A0A437M1C8_9PROT</name>
<feature type="transmembrane region" description="Helical" evidence="6">
    <location>
        <begin position="363"/>
        <end position="381"/>
    </location>
</feature>
<evidence type="ECO:0000313" key="9">
    <source>
        <dbReference type="Proteomes" id="UP000282957"/>
    </source>
</evidence>
<feature type="transmembrane region" description="Helical" evidence="6">
    <location>
        <begin position="448"/>
        <end position="468"/>
    </location>
</feature>
<dbReference type="EMBL" id="SACL01000011">
    <property type="protein sequence ID" value="RVT91501.1"/>
    <property type="molecule type" value="Genomic_DNA"/>
</dbReference>
<feature type="transmembrane region" description="Helical" evidence="6">
    <location>
        <begin position="412"/>
        <end position="428"/>
    </location>
</feature>
<dbReference type="PANTHER" id="PTHR34697">
    <property type="entry name" value="PHOSPHATIDYLGLYCEROL LYSYLTRANSFERASE"/>
    <property type="match status" value="1"/>
</dbReference>
<dbReference type="RefSeq" id="WP_127789919.1">
    <property type="nucleotide sequence ID" value="NZ_SACL01000011.1"/>
</dbReference>
<feature type="transmembrane region" description="Helical" evidence="6">
    <location>
        <begin position="231"/>
        <end position="250"/>
    </location>
</feature>
<feature type="transmembrane region" description="Helical" evidence="6">
    <location>
        <begin position="6"/>
        <end position="25"/>
    </location>
</feature>
<dbReference type="Pfam" id="PF09924">
    <property type="entry name" value="LPG_synthase_C"/>
    <property type="match status" value="1"/>
</dbReference>
<evidence type="ECO:0000256" key="5">
    <source>
        <dbReference type="ARBA" id="ARBA00023136"/>
    </source>
</evidence>
<dbReference type="Proteomes" id="UP000282957">
    <property type="component" value="Unassembled WGS sequence"/>
</dbReference>
<evidence type="ECO:0000256" key="3">
    <source>
        <dbReference type="ARBA" id="ARBA00022692"/>
    </source>
</evidence>
<dbReference type="AlphaFoldDB" id="A0A437M1C8"/>
<feature type="transmembrane region" description="Helical" evidence="6">
    <location>
        <begin position="262"/>
        <end position="279"/>
    </location>
</feature>
<proteinExistence type="predicted"/>
<keyword evidence="4 6" id="KW-1133">Transmembrane helix</keyword>
<keyword evidence="5 6" id="KW-0472">Membrane</keyword>
<dbReference type="InterPro" id="IPR051211">
    <property type="entry name" value="PG_lysyltransferase"/>
</dbReference>
<organism evidence="8 9">
    <name type="scientific">Rhodovarius crocodyli</name>
    <dbReference type="NCBI Taxonomy" id="1979269"/>
    <lineage>
        <taxon>Bacteria</taxon>
        <taxon>Pseudomonadati</taxon>
        <taxon>Pseudomonadota</taxon>
        <taxon>Alphaproteobacteria</taxon>
        <taxon>Acetobacterales</taxon>
        <taxon>Roseomonadaceae</taxon>
        <taxon>Rhodovarius</taxon>
    </lineage>
</organism>
<feature type="transmembrane region" description="Helical" evidence="6">
    <location>
        <begin position="488"/>
        <end position="507"/>
    </location>
</feature>
<comment type="subcellular location">
    <subcellularLocation>
        <location evidence="1">Cell membrane</location>
        <topology evidence="1">Multi-pass membrane protein</topology>
    </subcellularLocation>
</comment>
<keyword evidence="9" id="KW-1185">Reference proteome</keyword>
<feature type="transmembrane region" description="Helical" evidence="6">
    <location>
        <begin position="285"/>
        <end position="302"/>
    </location>
</feature>
<feature type="transmembrane region" description="Helical" evidence="6">
    <location>
        <begin position="159"/>
        <end position="181"/>
    </location>
</feature>
<dbReference type="OrthoDB" id="145485at2"/>
<feature type="domain" description="Phosphatidylglycerol lysyltransferase C-terminal" evidence="7">
    <location>
        <begin position="542"/>
        <end position="611"/>
    </location>
</feature>
<feature type="transmembrane region" description="Helical" evidence="6">
    <location>
        <begin position="128"/>
        <end position="147"/>
    </location>
</feature>
<feature type="transmembrane region" description="Helical" evidence="6">
    <location>
        <begin position="84"/>
        <end position="107"/>
    </location>
</feature>
<reference evidence="8 9" key="1">
    <citation type="submission" date="2019-01" db="EMBL/GenBank/DDBJ databases">
        <authorList>
            <person name="Chen W.-M."/>
        </authorList>
    </citation>
    <scope>NUCLEOTIDE SEQUENCE [LARGE SCALE GENOMIC DNA]</scope>
    <source>
        <strain evidence="8 9">CCP-6</strain>
    </source>
</reference>
<evidence type="ECO:0000256" key="2">
    <source>
        <dbReference type="ARBA" id="ARBA00022475"/>
    </source>
</evidence>
<keyword evidence="2" id="KW-1003">Cell membrane</keyword>
<evidence type="ECO:0000256" key="6">
    <source>
        <dbReference type="SAM" id="Phobius"/>
    </source>
</evidence>
<dbReference type="InterPro" id="IPR024320">
    <property type="entry name" value="LPG_synthase_C"/>
</dbReference>
<dbReference type="GO" id="GO:0055091">
    <property type="term" value="P:phospholipid homeostasis"/>
    <property type="evidence" value="ECO:0007669"/>
    <property type="project" value="TreeGrafter"/>
</dbReference>
<keyword evidence="3 6" id="KW-0812">Transmembrane</keyword>
<accession>A0A437M1C8</accession>
<dbReference type="GO" id="GO:0005886">
    <property type="term" value="C:plasma membrane"/>
    <property type="evidence" value="ECO:0007669"/>
    <property type="project" value="UniProtKB-SubCell"/>
</dbReference>
<evidence type="ECO:0000256" key="4">
    <source>
        <dbReference type="ARBA" id="ARBA00022989"/>
    </source>
</evidence>
<feature type="transmembrane region" description="Helical" evidence="6">
    <location>
        <begin position="202"/>
        <end position="225"/>
    </location>
</feature>
<evidence type="ECO:0000256" key="1">
    <source>
        <dbReference type="ARBA" id="ARBA00004651"/>
    </source>
</evidence>
<dbReference type="GO" id="GO:0016755">
    <property type="term" value="F:aminoacyltransferase activity"/>
    <property type="evidence" value="ECO:0007669"/>
    <property type="project" value="TreeGrafter"/>
</dbReference>
<evidence type="ECO:0000313" key="8">
    <source>
        <dbReference type="EMBL" id="RVT91501.1"/>
    </source>
</evidence>
<comment type="caution">
    <text evidence="8">The sequence shown here is derived from an EMBL/GenBank/DDBJ whole genome shotgun (WGS) entry which is preliminary data.</text>
</comment>
<protein>
    <submittedName>
        <fullName evidence="8">Lysylphosphatidylglycerol synthetase family protein</fullName>
    </submittedName>
</protein>
<dbReference type="PANTHER" id="PTHR34697:SF2">
    <property type="entry name" value="PHOSPHATIDYLGLYCEROL LYSYLTRANSFERASE"/>
    <property type="match status" value="1"/>
</dbReference>